<evidence type="ECO:0000256" key="4">
    <source>
        <dbReference type="ARBA" id="ARBA00004463"/>
    </source>
</evidence>
<dbReference type="SUPFAM" id="SSF55811">
    <property type="entry name" value="Nudix"/>
    <property type="match status" value="1"/>
</dbReference>
<dbReference type="Pfam" id="PF00293">
    <property type="entry name" value="NUDIX"/>
    <property type="match status" value="1"/>
</dbReference>
<dbReference type="Pfam" id="PF12796">
    <property type="entry name" value="Ank_2"/>
    <property type="match status" value="1"/>
</dbReference>
<comment type="catalytic activity">
    <reaction evidence="19">
        <text>NADPH + H2O = reduced beta-nicotinamide D-ribonucleotide + adenosine 2',5'-bisphosphate + 2 H(+)</text>
        <dbReference type="Rhea" id="RHEA:60820"/>
        <dbReference type="ChEBI" id="CHEBI:15377"/>
        <dbReference type="ChEBI" id="CHEBI:15378"/>
        <dbReference type="ChEBI" id="CHEBI:57783"/>
        <dbReference type="ChEBI" id="CHEBI:90832"/>
        <dbReference type="ChEBI" id="CHEBI:194156"/>
    </reaction>
    <physiologicalReaction direction="left-to-right" evidence="19">
        <dbReference type="Rhea" id="RHEA:60821"/>
    </physiologicalReaction>
</comment>
<dbReference type="Pfam" id="PF09297">
    <property type="entry name" value="Zn_ribbon_NUD"/>
    <property type="match status" value="1"/>
</dbReference>
<comment type="cofactor">
    <cofactor evidence="1">
        <name>Mg(2+)</name>
        <dbReference type="ChEBI" id="CHEBI:18420"/>
    </cofactor>
</comment>
<dbReference type="PROSITE" id="PS50297">
    <property type="entry name" value="ANK_REP_REGION"/>
    <property type="match status" value="1"/>
</dbReference>
<dbReference type="Gene3D" id="3.90.79.10">
    <property type="entry name" value="Nucleoside Triphosphate Pyrophosphohydrolase"/>
    <property type="match status" value="1"/>
</dbReference>
<dbReference type="CDD" id="cd03429">
    <property type="entry name" value="NUDIX_NADH_pyrophosphatase_Nudt13"/>
    <property type="match status" value="1"/>
</dbReference>
<keyword evidence="11" id="KW-0520">NAD</keyword>
<dbReference type="PANTHER" id="PTHR42904">
    <property type="entry name" value="NUDIX HYDROLASE, NUDC SUBFAMILY"/>
    <property type="match status" value="1"/>
</dbReference>
<dbReference type="FunFam" id="1.25.40.20:FF:000167">
    <property type="entry name" value="peroxisomal NADH pyrophosphatase NUDT12"/>
    <property type="match status" value="1"/>
</dbReference>
<evidence type="ECO:0000256" key="13">
    <source>
        <dbReference type="ARBA" id="ARBA00023679"/>
    </source>
</evidence>
<proteinExistence type="inferred from homology"/>
<dbReference type="EMBL" id="OV696687">
    <property type="protein sequence ID" value="CAH1253148.1"/>
    <property type="molecule type" value="Genomic_DNA"/>
</dbReference>
<evidence type="ECO:0000256" key="5">
    <source>
        <dbReference type="ARBA" id="ARBA00009595"/>
    </source>
</evidence>
<evidence type="ECO:0000256" key="17">
    <source>
        <dbReference type="ARBA" id="ARBA00045837"/>
    </source>
</evidence>
<dbReference type="GO" id="GO:0019677">
    <property type="term" value="P:NAD+ catabolic process"/>
    <property type="evidence" value="ECO:0007669"/>
    <property type="project" value="TreeGrafter"/>
</dbReference>
<dbReference type="InterPro" id="IPR020084">
    <property type="entry name" value="NUDIX_hydrolase_CS"/>
</dbReference>
<dbReference type="InterPro" id="IPR049734">
    <property type="entry name" value="NudC-like_C"/>
</dbReference>
<dbReference type="PANTHER" id="PTHR42904:SF6">
    <property type="entry name" value="NAD-CAPPED RNA HYDROLASE NUDT12"/>
    <property type="match status" value="1"/>
</dbReference>
<dbReference type="FunFam" id="3.90.79.10:FF:000023">
    <property type="entry name" value="Peroxisomal NADH pyrophosphatase NUDT12"/>
    <property type="match status" value="1"/>
</dbReference>
<evidence type="ECO:0000256" key="18">
    <source>
        <dbReference type="ARBA" id="ARBA00046702"/>
    </source>
</evidence>
<evidence type="ECO:0000256" key="12">
    <source>
        <dbReference type="ARBA" id="ARBA00023140"/>
    </source>
</evidence>
<name>A0A8K0EHB1_BRALA</name>
<evidence type="ECO:0000256" key="15">
    <source>
        <dbReference type="ARBA" id="ARBA00030313"/>
    </source>
</evidence>
<dbReference type="InterPro" id="IPR050241">
    <property type="entry name" value="NAD-cap_RNA_hydrolase_NudC"/>
</dbReference>
<evidence type="ECO:0000256" key="3">
    <source>
        <dbReference type="ARBA" id="ARBA00004275"/>
    </source>
</evidence>
<keyword evidence="10" id="KW-0521">NADP</keyword>
<dbReference type="GO" id="GO:0046872">
    <property type="term" value="F:metal ion binding"/>
    <property type="evidence" value="ECO:0007669"/>
    <property type="project" value="UniProtKB-KW"/>
</dbReference>
<evidence type="ECO:0000256" key="16">
    <source>
        <dbReference type="ARBA" id="ARBA00031178"/>
    </source>
</evidence>
<gene>
    <name evidence="24" type="primary">NUDT12</name>
    <name evidence="24" type="ORF">BLAG_LOCUS13022</name>
</gene>
<evidence type="ECO:0000256" key="2">
    <source>
        <dbReference type="ARBA" id="ARBA00001947"/>
    </source>
</evidence>
<dbReference type="PROSITE" id="PS51462">
    <property type="entry name" value="NUDIX"/>
    <property type="match status" value="1"/>
</dbReference>
<dbReference type="InterPro" id="IPR000086">
    <property type="entry name" value="NUDIX_hydrolase_dom"/>
</dbReference>
<dbReference type="InterPro" id="IPR002110">
    <property type="entry name" value="Ankyrin_rpt"/>
</dbReference>
<evidence type="ECO:0000256" key="14">
    <source>
        <dbReference type="ARBA" id="ARBA00023869"/>
    </source>
</evidence>
<comment type="subcellular location">
    <subcellularLocation>
        <location evidence="4">Cytoplasmic granule</location>
    </subcellularLocation>
    <subcellularLocation>
        <location evidence="3">Peroxisome</location>
    </subcellularLocation>
</comment>
<dbReference type="Gene3D" id="1.25.40.20">
    <property type="entry name" value="Ankyrin repeat-containing domain"/>
    <property type="match status" value="1"/>
</dbReference>
<protein>
    <recommendedName>
        <fullName evidence="14">NAD-capped RNA hydrolase NUDT12</fullName>
        <ecNumber evidence="6">3.6.1.22</ecNumber>
    </recommendedName>
    <alternativeName>
        <fullName evidence="15">NADH pyrophosphatase NUDT12</fullName>
    </alternativeName>
    <alternativeName>
        <fullName evidence="16">Nucleoside diphosphate-linked moiety X motif 12</fullName>
    </alternativeName>
</protein>
<evidence type="ECO:0000256" key="11">
    <source>
        <dbReference type="ARBA" id="ARBA00023027"/>
    </source>
</evidence>
<dbReference type="OrthoDB" id="10249612at2759"/>
<dbReference type="Proteomes" id="UP000838412">
    <property type="component" value="Chromosome 2"/>
</dbReference>
<comment type="catalytic activity">
    <reaction evidence="21">
        <text>NADH + H2O = reduced beta-nicotinamide D-ribonucleotide + AMP + 2 H(+)</text>
        <dbReference type="Rhea" id="RHEA:48868"/>
        <dbReference type="ChEBI" id="CHEBI:15377"/>
        <dbReference type="ChEBI" id="CHEBI:15378"/>
        <dbReference type="ChEBI" id="CHEBI:57945"/>
        <dbReference type="ChEBI" id="CHEBI:90832"/>
        <dbReference type="ChEBI" id="CHEBI:456215"/>
        <dbReference type="EC" id="3.6.1.22"/>
    </reaction>
    <physiologicalReaction direction="left-to-right" evidence="21">
        <dbReference type="Rhea" id="RHEA:48869"/>
    </physiologicalReaction>
</comment>
<dbReference type="AlphaFoldDB" id="A0A8K0EHB1"/>
<evidence type="ECO:0000256" key="21">
    <source>
        <dbReference type="ARBA" id="ARBA00049264"/>
    </source>
</evidence>
<evidence type="ECO:0000256" key="9">
    <source>
        <dbReference type="ARBA" id="ARBA00022842"/>
    </source>
</evidence>
<evidence type="ECO:0000256" key="20">
    <source>
        <dbReference type="ARBA" id="ARBA00049196"/>
    </source>
</evidence>
<dbReference type="Gene3D" id="3.90.79.20">
    <property type="match status" value="1"/>
</dbReference>
<dbReference type="GO" id="GO:0005829">
    <property type="term" value="C:cytosol"/>
    <property type="evidence" value="ECO:0007669"/>
    <property type="project" value="TreeGrafter"/>
</dbReference>
<comment type="similarity">
    <text evidence="5">Belongs to the Nudix hydrolase family. NudC subfamily.</text>
</comment>
<evidence type="ECO:0000313" key="25">
    <source>
        <dbReference type="Proteomes" id="UP000838412"/>
    </source>
</evidence>
<dbReference type="InterPro" id="IPR036770">
    <property type="entry name" value="Ankyrin_rpt-contain_sf"/>
</dbReference>
<dbReference type="PROSITE" id="PS00893">
    <property type="entry name" value="NUDIX_BOX"/>
    <property type="match status" value="1"/>
</dbReference>
<dbReference type="NCBIfam" id="NF001299">
    <property type="entry name" value="PRK00241.1"/>
    <property type="match status" value="1"/>
</dbReference>
<organism evidence="24 25">
    <name type="scientific">Branchiostoma lanceolatum</name>
    <name type="common">Common lancelet</name>
    <name type="synonym">Amphioxus lanceolatum</name>
    <dbReference type="NCBI Taxonomy" id="7740"/>
    <lineage>
        <taxon>Eukaryota</taxon>
        <taxon>Metazoa</taxon>
        <taxon>Chordata</taxon>
        <taxon>Cephalochordata</taxon>
        <taxon>Leptocardii</taxon>
        <taxon>Amphioxiformes</taxon>
        <taxon>Branchiostomatidae</taxon>
        <taxon>Branchiostoma</taxon>
    </lineage>
</organism>
<comment type="subunit">
    <text evidence="18">Homodimer. Homodimerization is essential for its catalytic activity and protein stability. Interacts (via ANK repeats) with BLMH.</text>
</comment>
<keyword evidence="9" id="KW-0460">Magnesium</keyword>
<dbReference type="GO" id="GO:0035529">
    <property type="term" value="F:NADH pyrophosphatase activity"/>
    <property type="evidence" value="ECO:0007669"/>
    <property type="project" value="TreeGrafter"/>
</dbReference>
<dbReference type="Pfam" id="PF09296">
    <property type="entry name" value="NUDIX-like"/>
    <property type="match status" value="1"/>
</dbReference>
<dbReference type="InterPro" id="IPR015375">
    <property type="entry name" value="NADH_PPase-like_N"/>
</dbReference>
<dbReference type="SUPFAM" id="SSF48403">
    <property type="entry name" value="Ankyrin repeat"/>
    <property type="match status" value="1"/>
</dbReference>
<dbReference type="InterPro" id="IPR015376">
    <property type="entry name" value="Znr_NADH_PPase"/>
</dbReference>
<dbReference type="SMART" id="SM00248">
    <property type="entry name" value="ANK"/>
    <property type="match status" value="3"/>
</dbReference>
<feature type="domain" description="Nudix hydrolase" evidence="23">
    <location>
        <begin position="313"/>
        <end position="447"/>
    </location>
</feature>
<evidence type="ECO:0000313" key="24">
    <source>
        <dbReference type="EMBL" id="CAH1253148.1"/>
    </source>
</evidence>
<dbReference type="GO" id="GO:0006742">
    <property type="term" value="P:NADP+ catabolic process"/>
    <property type="evidence" value="ECO:0007669"/>
    <property type="project" value="TreeGrafter"/>
</dbReference>
<keyword evidence="8" id="KW-0378">Hydrolase</keyword>
<accession>A0A8K0EHB1</accession>
<keyword evidence="7" id="KW-0479">Metal-binding</keyword>
<evidence type="ECO:0000256" key="6">
    <source>
        <dbReference type="ARBA" id="ARBA00012381"/>
    </source>
</evidence>
<comment type="catalytic activity">
    <reaction evidence="13">
        <text>a 5'-end NAD(+)-phospho-ribonucleoside in mRNA + H2O = a 5'-end phospho-adenosine-phospho-ribonucleoside in mRNA + beta-nicotinamide D-ribonucleotide + 2 H(+)</text>
        <dbReference type="Rhea" id="RHEA:60876"/>
        <dbReference type="Rhea" id="RHEA-COMP:15698"/>
        <dbReference type="Rhea" id="RHEA-COMP:15719"/>
        <dbReference type="ChEBI" id="CHEBI:14649"/>
        <dbReference type="ChEBI" id="CHEBI:15377"/>
        <dbReference type="ChEBI" id="CHEBI:15378"/>
        <dbReference type="ChEBI" id="CHEBI:144029"/>
        <dbReference type="ChEBI" id="CHEBI:144051"/>
    </reaction>
    <physiologicalReaction direction="left-to-right" evidence="13">
        <dbReference type="Rhea" id="RHEA:60877"/>
    </physiologicalReaction>
</comment>
<evidence type="ECO:0000256" key="8">
    <source>
        <dbReference type="ARBA" id="ARBA00022801"/>
    </source>
</evidence>
<feature type="repeat" description="ANK" evidence="22">
    <location>
        <begin position="45"/>
        <end position="77"/>
    </location>
</feature>
<evidence type="ECO:0000259" key="23">
    <source>
        <dbReference type="PROSITE" id="PS51462"/>
    </source>
</evidence>
<comment type="function">
    <text evidence="17">mRNA decapping enzyme that specifically removes the nicotinamide adenine dinucleotide (NAD) cap from a subset of mRNAs by hydrolyzing the diphosphate linkage to produce nicotinamide mononucleotide (NMN) and 5' monophosphate mRNA. The NAD-cap is present at the 5'-end of some RNAs; in contrast to the canonical N7 methylguanosine (m7G) cap, the NAD cap promotes mRNA decay. Preferentially acts on NAD-capped transcripts in response to nutrient stress. Also acts on free nicotinamide adenine dinucleotide molecules: hydrolyzes NAD(H) into NMN(H) and AMP, and NADPH into NMNH and 2',5'-ADP. May act to regulate the concentration of peroxisomal nicotinamide nucleotide cofactors required for oxidative metabolism in this organelle. Regulates the levels of circadian clock components PER1, PER2, PER3 and CRY2 in the liver.</text>
</comment>
<dbReference type="GO" id="GO:0005777">
    <property type="term" value="C:peroxisome"/>
    <property type="evidence" value="ECO:0007669"/>
    <property type="project" value="UniProtKB-SubCell"/>
</dbReference>
<sequence length="468" mass="52013">MDADGLTPQKQFQEHFFTCASRGDVKTIEDVLQQGTVKIDATNDHGWTALMFAARTGQDKVVRLLLDHGCDTTVMNKSCQTAADIAAFWNHTAVLTELEKKGQTSDSQPQNFCNYFGYNPLDRYAHKRKDEQWLEEKLRDQSTVILLFHDLGLVVTKGEKLAAQSRATQPCHFTFKDTSALFEELGTEKILLFLGLGRLQPDKTDGPSPPTSDKEEHLPAWFALDVTSISQEKILSIKEGLEIASSPFPGLFQLPEKEAGIVAQARSLLAWHQRYKFCPTCGSAAAVEEAGYKRRCQKEGCPSLKGVHNTSYPRTDPVVIMLIVSQDGKKCLLGRGKRFPGRMYSCLAGFMEPGETIEDAVRREVYEESGVRVGRVQYHSSQPFPLPASLMIGCLGYATSETISVDKEELEDAQWFTRQQVAEVQTGAPLPTDALTNPRAEGPSFFLPPAQAIAHQLVKAWLRMSPNL</sequence>
<keyword evidence="25" id="KW-1185">Reference proteome</keyword>
<keyword evidence="22" id="KW-0040">ANK repeat</keyword>
<dbReference type="EC" id="3.6.1.22" evidence="6"/>
<evidence type="ECO:0000256" key="10">
    <source>
        <dbReference type="ARBA" id="ARBA00022857"/>
    </source>
</evidence>
<evidence type="ECO:0000256" key="1">
    <source>
        <dbReference type="ARBA" id="ARBA00001946"/>
    </source>
</evidence>
<keyword evidence="12" id="KW-0576">Peroxisome</keyword>
<dbReference type="InterPro" id="IPR015797">
    <property type="entry name" value="NUDIX_hydrolase-like_dom_sf"/>
</dbReference>
<evidence type="ECO:0000256" key="7">
    <source>
        <dbReference type="ARBA" id="ARBA00022723"/>
    </source>
</evidence>
<dbReference type="PROSITE" id="PS50088">
    <property type="entry name" value="ANK_REPEAT"/>
    <property type="match status" value="1"/>
</dbReference>
<evidence type="ECO:0000256" key="22">
    <source>
        <dbReference type="PROSITE-ProRule" id="PRU00023"/>
    </source>
</evidence>
<evidence type="ECO:0000256" key="19">
    <source>
        <dbReference type="ARBA" id="ARBA00047501"/>
    </source>
</evidence>
<comment type="cofactor">
    <cofactor evidence="2">
        <name>Zn(2+)</name>
        <dbReference type="ChEBI" id="CHEBI:29105"/>
    </cofactor>
</comment>
<comment type="catalytic activity">
    <reaction evidence="20">
        <text>NAD(+) + H2O = beta-nicotinamide D-ribonucleotide + AMP + 2 H(+)</text>
        <dbReference type="Rhea" id="RHEA:11800"/>
        <dbReference type="ChEBI" id="CHEBI:14649"/>
        <dbReference type="ChEBI" id="CHEBI:15377"/>
        <dbReference type="ChEBI" id="CHEBI:15378"/>
        <dbReference type="ChEBI" id="CHEBI:57540"/>
        <dbReference type="ChEBI" id="CHEBI:456215"/>
        <dbReference type="EC" id="3.6.1.22"/>
    </reaction>
    <physiologicalReaction direction="left-to-right" evidence="20">
        <dbReference type="Rhea" id="RHEA:11801"/>
    </physiologicalReaction>
</comment>
<reference evidence="24" key="1">
    <citation type="submission" date="2022-01" db="EMBL/GenBank/DDBJ databases">
        <authorList>
            <person name="Braso-Vives M."/>
        </authorList>
    </citation>
    <scope>NUCLEOTIDE SEQUENCE</scope>
</reference>